<dbReference type="EMBL" id="BLAF01000013">
    <property type="protein sequence ID" value="GES19822.1"/>
    <property type="molecule type" value="Genomic_DNA"/>
</dbReference>
<dbReference type="AlphaFoldDB" id="A0A5M3XGD5"/>
<proteinExistence type="predicted"/>
<accession>A0A5M3XGD5</accession>
<evidence type="ECO:0000313" key="2">
    <source>
        <dbReference type="Proteomes" id="UP000377595"/>
    </source>
</evidence>
<sequence length="100" mass="11249">MSFEGAEARHGGLTIRRFRQKIQAFEQSKATRSREKHMKLEFVGSTSSSGGCPSIYETDRGTVVIQGIQITDRATLAQARDILDGEAFVEVPKELFRFLR</sequence>
<dbReference type="Proteomes" id="UP000377595">
    <property type="component" value="Unassembled WGS sequence"/>
</dbReference>
<name>A0A5M3XGD5_9ACTN</name>
<reference evidence="1 2" key="1">
    <citation type="submission" date="2019-10" db="EMBL/GenBank/DDBJ databases">
        <title>Whole genome shotgun sequence of Acrocarpospora pleiomorpha NBRC 16267.</title>
        <authorList>
            <person name="Ichikawa N."/>
            <person name="Kimura A."/>
            <person name="Kitahashi Y."/>
            <person name="Komaki H."/>
            <person name="Oguchi A."/>
        </authorList>
    </citation>
    <scope>NUCLEOTIDE SEQUENCE [LARGE SCALE GENOMIC DNA]</scope>
    <source>
        <strain evidence="1 2">NBRC 16267</strain>
    </source>
</reference>
<organism evidence="1 2">
    <name type="scientific">Acrocarpospora pleiomorpha</name>
    <dbReference type="NCBI Taxonomy" id="90975"/>
    <lineage>
        <taxon>Bacteria</taxon>
        <taxon>Bacillati</taxon>
        <taxon>Actinomycetota</taxon>
        <taxon>Actinomycetes</taxon>
        <taxon>Streptosporangiales</taxon>
        <taxon>Streptosporangiaceae</taxon>
        <taxon>Acrocarpospora</taxon>
    </lineage>
</organism>
<gene>
    <name evidence="1" type="ORF">Aple_027180</name>
</gene>
<comment type="caution">
    <text evidence="1">The sequence shown here is derived from an EMBL/GenBank/DDBJ whole genome shotgun (WGS) entry which is preliminary data.</text>
</comment>
<evidence type="ECO:0000313" key="1">
    <source>
        <dbReference type="EMBL" id="GES19822.1"/>
    </source>
</evidence>
<protein>
    <submittedName>
        <fullName evidence="1">Uncharacterized protein</fullName>
    </submittedName>
</protein>
<keyword evidence="2" id="KW-1185">Reference proteome</keyword>